<dbReference type="Proteomes" id="UP001500403">
    <property type="component" value="Unassembled WGS sequence"/>
</dbReference>
<comment type="similarity">
    <text evidence="1">Belongs to the thioesterase family.</text>
</comment>
<evidence type="ECO:0000313" key="4">
    <source>
        <dbReference type="Proteomes" id="UP001500403"/>
    </source>
</evidence>
<keyword evidence="4" id="KW-1185">Reference proteome</keyword>
<dbReference type="Gene3D" id="3.40.50.1820">
    <property type="entry name" value="alpha/beta hydrolase"/>
    <property type="match status" value="1"/>
</dbReference>
<dbReference type="Pfam" id="PF00975">
    <property type="entry name" value="Thioesterase"/>
    <property type="match status" value="1"/>
</dbReference>
<gene>
    <name evidence="3" type="ORF">GCM10010446_69250</name>
</gene>
<dbReference type="InterPro" id="IPR029058">
    <property type="entry name" value="AB_hydrolase_fold"/>
</dbReference>
<evidence type="ECO:0000256" key="1">
    <source>
        <dbReference type="ARBA" id="ARBA00007169"/>
    </source>
</evidence>
<proteinExistence type="inferred from homology"/>
<evidence type="ECO:0000259" key="2">
    <source>
        <dbReference type="Pfam" id="PF00975"/>
    </source>
</evidence>
<dbReference type="PANTHER" id="PTHR11487">
    <property type="entry name" value="THIOESTERASE"/>
    <property type="match status" value="1"/>
</dbReference>
<accession>A0ABN3XP31</accession>
<dbReference type="InterPro" id="IPR001031">
    <property type="entry name" value="Thioesterase"/>
</dbReference>
<protein>
    <recommendedName>
        <fullName evidence="2">Thioesterase domain-containing protein</fullName>
    </recommendedName>
</protein>
<reference evidence="3 4" key="1">
    <citation type="journal article" date="2019" name="Int. J. Syst. Evol. Microbiol.">
        <title>The Global Catalogue of Microorganisms (GCM) 10K type strain sequencing project: providing services to taxonomists for standard genome sequencing and annotation.</title>
        <authorList>
            <consortium name="The Broad Institute Genomics Platform"/>
            <consortium name="The Broad Institute Genome Sequencing Center for Infectious Disease"/>
            <person name="Wu L."/>
            <person name="Ma J."/>
        </authorList>
    </citation>
    <scope>NUCLEOTIDE SEQUENCE [LARGE SCALE GENOMIC DNA]</scope>
    <source>
        <strain evidence="3 4">JCM 9088</strain>
    </source>
</reference>
<dbReference type="SUPFAM" id="SSF53474">
    <property type="entry name" value="alpha/beta-Hydrolases"/>
    <property type="match status" value="1"/>
</dbReference>
<organism evidence="3 4">
    <name type="scientific">Streptomyces enissocaesilis</name>
    <dbReference type="NCBI Taxonomy" id="332589"/>
    <lineage>
        <taxon>Bacteria</taxon>
        <taxon>Bacillati</taxon>
        <taxon>Actinomycetota</taxon>
        <taxon>Actinomycetes</taxon>
        <taxon>Kitasatosporales</taxon>
        <taxon>Streptomycetaceae</taxon>
        <taxon>Streptomyces</taxon>
        <taxon>Streptomyces rochei group</taxon>
    </lineage>
</organism>
<name>A0ABN3XP31_9ACTN</name>
<feature type="domain" description="Thioesterase" evidence="2">
    <location>
        <begin position="2"/>
        <end position="181"/>
    </location>
</feature>
<sequence length="199" mass="21907">MQLPGRENRVAEPMPDTMEELADRAVRALAPMLRPPYVLFGHSFGGLLAYAVTRRLYELGHPLPRTLLISGARPPHVTAEDSYHTLPHDELLSHVRATNGIAEPLLKHEEFVRRLLEVLRRDLRIAAEYRPAPGAVLPCPIQIFAADDDPVVPPAVMEGWREYAGGEFGMERGPGDHYAVYDVTGGLFTAIVRTGLAGG</sequence>
<evidence type="ECO:0000313" key="3">
    <source>
        <dbReference type="EMBL" id="GAA2975200.1"/>
    </source>
</evidence>
<dbReference type="EMBL" id="BAAAUD010000116">
    <property type="protein sequence ID" value="GAA2975200.1"/>
    <property type="molecule type" value="Genomic_DNA"/>
</dbReference>
<comment type="caution">
    <text evidence="3">The sequence shown here is derived from an EMBL/GenBank/DDBJ whole genome shotgun (WGS) entry which is preliminary data.</text>
</comment>
<dbReference type="PANTHER" id="PTHR11487:SF0">
    <property type="entry name" value="S-ACYL FATTY ACID SYNTHASE THIOESTERASE, MEDIUM CHAIN"/>
    <property type="match status" value="1"/>
</dbReference>
<dbReference type="InterPro" id="IPR012223">
    <property type="entry name" value="TEII"/>
</dbReference>